<proteinExistence type="predicted"/>
<gene>
    <name evidence="1" type="ORF">BGAL_0023g00110</name>
</gene>
<evidence type="ECO:0000313" key="1">
    <source>
        <dbReference type="EMBL" id="THV54602.1"/>
    </source>
</evidence>
<keyword evidence="2" id="KW-1185">Reference proteome</keyword>
<dbReference type="EMBL" id="PQXL01000023">
    <property type="protein sequence ID" value="THV54602.1"/>
    <property type="molecule type" value="Genomic_DNA"/>
</dbReference>
<dbReference type="AlphaFoldDB" id="A0A4S8RBQ7"/>
<evidence type="ECO:0000313" key="2">
    <source>
        <dbReference type="Proteomes" id="UP000308671"/>
    </source>
</evidence>
<reference evidence="1 2" key="1">
    <citation type="submission" date="2017-12" db="EMBL/GenBank/DDBJ databases">
        <title>Comparative genomics of Botrytis spp.</title>
        <authorList>
            <person name="Valero-Jimenez C.A."/>
            <person name="Tapia P."/>
            <person name="Veloso J."/>
            <person name="Silva-Moreno E."/>
            <person name="Staats M."/>
            <person name="Valdes J.H."/>
            <person name="Van Kan J.A.L."/>
        </authorList>
    </citation>
    <scope>NUCLEOTIDE SEQUENCE [LARGE SCALE GENOMIC DNA]</scope>
    <source>
        <strain evidence="1 2">MUCL435</strain>
    </source>
</reference>
<comment type="caution">
    <text evidence="1">The sequence shown here is derived from an EMBL/GenBank/DDBJ whole genome shotgun (WGS) entry which is preliminary data.</text>
</comment>
<name>A0A4S8RBQ7_9HELO</name>
<dbReference type="Proteomes" id="UP000308671">
    <property type="component" value="Unassembled WGS sequence"/>
</dbReference>
<accession>A0A4S8RBQ7</accession>
<sequence>MSSPDLGPLAMSQTKDDLVKHLNISAETYTLMAVAYFGEMPPQAQLQRETSIRLERYCRDIKG</sequence>
<protein>
    <submittedName>
        <fullName evidence="1">Uncharacterized protein</fullName>
    </submittedName>
</protein>
<dbReference type="OrthoDB" id="4502478at2759"/>
<organism evidence="1 2">
    <name type="scientific">Botrytis galanthina</name>
    <dbReference type="NCBI Taxonomy" id="278940"/>
    <lineage>
        <taxon>Eukaryota</taxon>
        <taxon>Fungi</taxon>
        <taxon>Dikarya</taxon>
        <taxon>Ascomycota</taxon>
        <taxon>Pezizomycotina</taxon>
        <taxon>Leotiomycetes</taxon>
        <taxon>Helotiales</taxon>
        <taxon>Sclerotiniaceae</taxon>
        <taxon>Botrytis</taxon>
    </lineage>
</organism>